<dbReference type="Gene3D" id="3.30.420.10">
    <property type="entry name" value="Ribonuclease H-like superfamily/Ribonuclease H"/>
    <property type="match status" value="1"/>
</dbReference>
<dbReference type="Pfam" id="PF03104">
    <property type="entry name" value="DNA_pol_B_exo1"/>
    <property type="match status" value="1"/>
</dbReference>
<feature type="region of interest" description="Disordered" evidence="16">
    <location>
        <begin position="1942"/>
        <end position="1967"/>
    </location>
</feature>
<evidence type="ECO:0000256" key="1">
    <source>
        <dbReference type="ARBA" id="ARBA00004123"/>
    </source>
</evidence>
<dbReference type="PANTHER" id="PTHR10670:SF0">
    <property type="entry name" value="DNA POLYMERASE EPSILON CATALYTIC SUBUNIT A"/>
    <property type="match status" value="1"/>
</dbReference>
<feature type="compositionally biased region" description="Basic residues" evidence="16">
    <location>
        <begin position="1287"/>
        <end position="1296"/>
    </location>
</feature>
<evidence type="ECO:0000256" key="15">
    <source>
        <dbReference type="RuleBase" id="RU365029"/>
    </source>
</evidence>
<dbReference type="InterPro" id="IPR006172">
    <property type="entry name" value="DNA-dir_DNA_pol_B"/>
</dbReference>
<evidence type="ECO:0000256" key="16">
    <source>
        <dbReference type="SAM" id="MobiDB-lite"/>
    </source>
</evidence>
<comment type="similarity">
    <text evidence="2 15">Belongs to the DNA polymerase type-B family.</text>
</comment>
<feature type="region of interest" description="Disordered" evidence="16">
    <location>
        <begin position="1188"/>
        <end position="1208"/>
    </location>
</feature>
<comment type="subcellular location">
    <subcellularLocation>
        <location evidence="1 15">Nucleus</location>
    </subcellularLocation>
</comment>
<keyword evidence="4 15" id="KW-0808">Transferase</keyword>
<keyword evidence="3 15" id="KW-0004">4Fe-4S</keyword>
<keyword evidence="11 15" id="KW-0408">Iron</keyword>
<dbReference type="InterPro" id="IPR006134">
    <property type="entry name" value="DNA-dir_DNA_pol_B_multi_dom"/>
</dbReference>
<keyword evidence="9 15" id="KW-0862">Zinc</keyword>
<evidence type="ECO:0000256" key="12">
    <source>
        <dbReference type="ARBA" id="ARBA00023014"/>
    </source>
</evidence>
<dbReference type="Pfam" id="PF22634">
    <property type="entry name" value="POL2_thumb"/>
    <property type="match status" value="1"/>
</dbReference>
<dbReference type="InterPro" id="IPR023211">
    <property type="entry name" value="DNA_pol_palm_dom_sf"/>
</dbReference>
<dbReference type="InterPro" id="IPR036397">
    <property type="entry name" value="RNaseH_sf"/>
</dbReference>
<dbReference type="RefSeq" id="XP_015190646.1">
    <property type="nucleotide sequence ID" value="XM_015335160.1"/>
</dbReference>
<proteinExistence type="inferred from homology"/>
<dbReference type="SUPFAM" id="SSF56672">
    <property type="entry name" value="DNA/RNA polymerases"/>
    <property type="match status" value="1"/>
</dbReference>
<evidence type="ECO:0000256" key="4">
    <source>
        <dbReference type="ARBA" id="ARBA00022679"/>
    </source>
</evidence>
<dbReference type="InterPro" id="IPR006133">
    <property type="entry name" value="DNA-dir_DNA_pol_B_exonuc"/>
</dbReference>
<dbReference type="GeneID" id="107074099"/>
<organism evidence="18 19">
    <name type="scientific">Polistes dominula</name>
    <name type="common">European paper wasp</name>
    <name type="synonym">Vespa dominula</name>
    <dbReference type="NCBI Taxonomy" id="743375"/>
    <lineage>
        <taxon>Eukaryota</taxon>
        <taxon>Metazoa</taxon>
        <taxon>Ecdysozoa</taxon>
        <taxon>Arthropoda</taxon>
        <taxon>Hexapoda</taxon>
        <taxon>Insecta</taxon>
        <taxon>Pterygota</taxon>
        <taxon>Neoptera</taxon>
        <taxon>Endopterygota</taxon>
        <taxon>Hymenoptera</taxon>
        <taxon>Apocrita</taxon>
        <taxon>Aculeata</taxon>
        <taxon>Vespoidea</taxon>
        <taxon>Vespidae</taxon>
        <taxon>Polistinae</taxon>
        <taxon>Polistini</taxon>
        <taxon>Polistes</taxon>
    </lineage>
</organism>
<evidence type="ECO:0000256" key="13">
    <source>
        <dbReference type="ARBA" id="ARBA00023125"/>
    </source>
</evidence>
<keyword evidence="5 15" id="KW-0548">Nucleotidyltransferase</keyword>
<keyword evidence="18" id="KW-1185">Reference proteome</keyword>
<dbReference type="InterPro" id="IPR055191">
    <property type="entry name" value="POL2_thumb"/>
</dbReference>
<dbReference type="CDD" id="cd05779">
    <property type="entry name" value="DNA_polB_epsilon_exo"/>
    <property type="match status" value="1"/>
</dbReference>
<feature type="compositionally biased region" description="Basic and acidic residues" evidence="16">
    <location>
        <begin position="10"/>
        <end position="25"/>
    </location>
</feature>
<evidence type="ECO:0000256" key="14">
    <source>
        <dbReference type="ARBA" id="ARBA00023242"/>
    </source>
</evidence>
<protein>
    <recommendedName>
        <fullName evidence="15">DNA polymerase epsilon catalytic subunit</fullName>
        <ecNumber evidence="15">2.7.7.7</ecNumber>
    </recommendedName>
</protein>
<sequence>MTSLQNTGKYRSERKNNKNDQKDINPEPGAASEESSVGRLNQINENIRVDALYGFHSVTDTKERVGFLINMHITEIREDDKRLLSGIDLYFLEEDCTRFKVSLPYQPYFYILCRKDTSEEVSTFLYKKYNGRVVKIESISKEDLDLPNHLIGLKQKYLKMYFENTVDLTKVRREIMSAVRVNKEREKSRTHYADMLSNVLNPTEEQKGKMIVDHMENILDIREYDIPHHQRVSTDIGIFCGAWYSVKSRGSDPAIITRRNDIIEPPDPIVLAYDIETTKLPLKFPDASTDQIMMISYMIDGQGYLITNREIISQDIDDFEYTPKPEFEGLFTIYNEPNEKATIKKFFDHIIDVKPHIFVTYNGDFFDWPFVEARAALHNMIMKDKIGFTKNRDGIYTSRPAMHMDCLCWVRRDSYLPVGSQGLKAVTKAKLRYNPVELDPEEMCRLAVEDPQTLASYSVSDAVATYYLYLKYVHPFIFALSTIIPLEPDEVLRKGSGTLCESLLMVEAFKANIIFPNKEEAELNKLTKHGHVLDQETYVGGHVEALESGVFRADIPCHFKIVPNMINELMDGVENALKYAIQEEEKVPIDMVTNFDDIITEIKNKLQLLKDHPLRLENPVIYHLDVGAMYPNIILTNRLQPSAMVNEFVCAACDYNKPGALCKREMKWMWRGEYLAANIGEYQRIQQQLEIEKFPSVFPGGQPRAFHQLTKKEQASLQKKRLTEYSRKVYKKAKITSMEERTQVVCQKENSFYVDTVRAFRDRRYEYKALNKAAKKQVAAAIAQGDAADIKSAKNREIVYDSLQLAHKCILNSFYGYVMRRGSRWHSMEMGGIVCYTGAHIIMKAREIIEQVGRPLELDTDGIWCILPASFPDSVIAHTTHEKKKKLTISYPNAILNYMVKEKFTNDVYHDLVDSEYMKYEIRSENSIFFEVDGPYLAMVLPAAKEEGKKLKKRYAVFNFDGSLAELKGFEVKRRGELELIKNFQSSVFESFLHGKTLEECYESVAKVANHWLDILYSKCTNIPDTELYELITENKSMSRKLEEYGQQKSVSITTAKRLAEFLGDEMLKDAGLACKSVIAIKPAGAPVTERAVPLAIFQADPAVKKHYLRKWLKDSSLESDDIRQILDWGYYIERLGSTIQKIITIPAAMQGLPNPVPRVQHPDWLYKKVMEKNATHKQKQITDFFNQASTSGCNNSNHDQSGSSTGAEELDDIEDLIGGKKNTFKVPVARVIKRKRKNSEEEEDNIRNKSWKEVLGSPPPRGTTKEEFLKWLEFHKKKWQFQAKQRGQHNKKRSKLLNDDNESSFGVIRNPQSSTTLSGFLRRAQKQILQTPWQIVELTPTNEPGMFRLWIMVENDLRQVRLMVPRIFYVNSREARSDPAPNQLWRKCSRILPRSRKVYNLYQYSVPETLYQQHNQGLISDLAKPYIEGIYETQISLEFRAILQLGCICIVDPKSIRKIPDGADTFSLDQLQFKSIAVQPYLQQWESINYIFLYHHWSANRQRSLWGLFLGASKRIHIFVLDSVSSNQMPNLNTLYTNERESMKEKIGEDKVKILPNGMKFIVKVETNLQQVYRVLQASLQAYKNEKHGNTIIILQTSIDRTTLTSEMPLLHEFPLINTHVRDVENLYNTMEWQKLGAKMMIRHYLKIQQILELMIEQCRFFHVPIGNVPADPTLFGADLFYARHLQKNNFVLWCSPTEKPDLGGNENDDSRLLSSFEEVTSCVINNPATYSSVCVELDVESLAVNTLLQHHNVHVIDGTNTFVAFNNIQKASLQEMVTGDNPSAMIPSYDETTLCSPAFKILQIMVNAWLRDVTIYKNIFADYQIIHFYRWLRSTNALLYDPALHRTLCNYMRKLFIQLIAAFKNLGCIIVFANFNKIVVCTKKRTLSDALGYIEFVVTTIRDKELFHSIEMTSEQCWEYLIWLDFYNYAGIKGKMPKITDESTTQTDDNNHGEENCTPSNSIADNDNDNDAPEIVMNWNLASYLPKEAACQSTFNAIIAGYISATYQHICKNEETSDTLLHRKKNCSQDFTAPLGLGALESTAGFAKKLISGEMSQKLFQIVQKIYKKMPEKVLTSREYPDLNLDGKDSKTINPALELTKSVCKVLSLDKELENEVYDLQTNLLRLIRVNSFSDEVQWKDPCISMVLPEIICKGCNHTRDIDLCKDTYVYVEDNKYMWKCPLCETVYDNKEIEFLLINTFNRKSMAYILQDLQCSKCLEIKRGNMDERCTCGGDYKALVHVKEIAQYAQKCKSIANKCQMSILEEMVSRTGLLPNDG</sequence>
<keyword evidence="6 15" id="KW-0235">DNA replication</keyword>
<reference evidence="19" key="1">
    <citation type="submission" date="2025-08" db="UniProtKB">
        <authorList>
            <consortium name="RefSeq"/>
        </authorList>
    </citation>
    <scope>IDENTIFICATION</scope>
    <source>
        <tissue evidence="19">Whole body</tissue>
    </source>
</reference>
<evidence type="ECO:0000256" key="10">
    <source>
        <dbReference type="ARBA" id="ARBA00022932"/>
    </source>
</evidence>
<comment type="function">
    <text evidence="15">DNA polymerase II participates in chromosomal DNA replication.</text>
</comment>
<dbReference type="EC" id="2.7.7.7" evidence="15"/>
<keyword evidence="14 15" id="KW-0539">Nucleus</keyword>
<evidence type="ECO:0000313" key="19">
    <source>
        <dbReference type="RefSeq" id="XP_015190646.1"/>
    </source>
</evidence>
<dbReference type="Gene3D" id="3.30.342.10">
    <property type="entry name" value="DNA Polymerase, chain B, domain 1"/>
    <property type="match status" value="1"/>
</dbReference>
<dbReference type="SMART" id="SM00486">
    <property type="entry name" value="POLBc"/>
    <property type="match status" value="1"/>
</dbReference>
<keyword evidence="12 15" id="KW-0411">Iron-sulfur</keyword>
<dbReference type="InterPro" id="IPR054475">
    <property type="entry name" value="Znf-DPOE"/>
</dbReference>
<feature type="region of interest" description="Disordered" evidence="16">
    <location>
        <begin position="1237"/>
        <end position="1263"/>
    </location>
</feature>
<comment type="cofactor">
    <cofactor evidence="15">
        <name>[4Fe-4S] cluster</name>
        <dbReference type="ChEBI" id="CHEBI:49883"/>
    </cofactor>
</comment>
<keyword evidence="10 15" id="KW-0239">DNA-directed DNA polymerase</keyword>
<gene>
    <name evidence="19" type="primary">LOC107074099</name>
</gene>
<evidence type="ECO:0000259" key="17">
    <source>
        <dbReference type="SMART" id="SM01159"/>
    </source>
</evidence>
<evidence type="ECO:0000256" key="3">
    <source>
        <dbReference type="ARBA" id="ARBA00022485"/>
    </source>
</evidence>
<dbReference type="Gene3D" id="1.10.287.690">
    <property type="entry name" value="Helix hairpin bin"/>
    <property type="match status" value="1"/>
</dbReference>
<accession>A0ABM1JDV8</accession>
<comment type="catalytic activity">
    <reaction evidence="15">
        <text>DNA(n) + a 2'-deoxyribonucleoside 5'-triphosphate = DNA(n+1) + diphosphate</text>
        <dbReference type="Rhea" id="RHEA:22508"/>
        <dbReference type="Rhea" id="RHEA-COMP:17339"/>
        <dbReference type="Rhea" id="RHEA-COMP:17340"/>
        <dbReference type="ChEBI" id="CHEBI:33019"/>
        <dbReference type="ChEBI" id="CHEBI:61560"/>
        <dbReference type="ChEBI" id="CHEBI:173112"/>
        <dbReference type="EC" id="2.7.7.7"/>
    </reaction>
</comment>
<keyword evidence="7 15" id="KW-0479">Metal-binding</keyword>
<feature type="region of interest" description="Disordered" evidence="16">
    <location>
        <begin position="1283"/>
        <end position="1311"/>
    </location>
</feature>
<dbReference type="Pfam" id="PF23250">
    <property type="entry name" value="zf_DPOE_2"/>
    <property type="match status" value="1"/>
</dbReference>
<dbReference type="SUPFAM" id="SSF53098">
    <property type="entry name" value="Ribonuclease H-like"/>
    <property type="match status" value="1"/>
</dbReference>
<evidence type="ECO:0000256" key="11">
    <source>
        <dbReference type="ARBA" id="ARBA00023004"/>
    </source>
</evidence>
<dbReference type="Gene3D" id="1.10.132.60">
    <property type="entry name" value="DNA polymerase family B, C-terminal domain"/>
    <property type="match status" value="1"/>
</dbReference>
<dbReference type="SMART" id="SM01159">
    <property type="entry name" value="DUF1744"/>
    <property type="match status" value="1"/>
</dbReference>
<name>A0ABM1JDV8_POLDO</name>
<keyword evidence="13 15" id="KW-0238">DNA-binding</keyword>
<evidence type="ECO:0000256" key="5">
    <source>
        <dbReference type="ARBA" id="ARBA00022695"/>
    </source>
</evidence>
<evidence type="ECO:0000256" key="8">
    <source>
        <dbReference type="ARBA" id="ARBA00022771"/>
    </source>
</evidence>
<evidence type="ECO:0000256" key="6">
    <source>
        <dbReference type="ARBA" id="ARBA00022705"/>
    </source>
</evidence>
<evidence type="ECO:0000256" key="7">
    <source>
        <dbReference type="ARBA" id="ARBA00022723"/>
    </source>
</evidence>
<dbReference type="InterPro" id="IPR012337">
    <property type="entry name" value="RNaseH-like_sf"/>
</dbReference>
<keyword evidence="8 15" id="KW-0863">Zinc-finger</keyword>
<dbReference type="InterPro" id="IPR043502">
    <property type="entry name" value="DNA/RNA_pol_sf"/>
</dbReference>
<dbReference type="InterPro" id="IPR029703">
    <property type="entry name" value="POL2"/>
</dbReference>
<feature type="region of interest" description="Disordered" evidence="16">
    <location>
        <begin position="1"/>
        <end position="37"/>
    </location>
</feature>
<evidence type="ECO:0000256" key="2">
    <source>
        <dbReference type="ARBA" id="ARBA00005755"/>
    </source>
</evidence>
<evidence type="ECO:0000313" key="18">
    <source>
        <dbReference type="Proteomes" id="UP000694924"/>
    </source>
</evidence>
<dbReference type="Pfam" id="PF22912">
    <property type="entry name" value="zf-DPOE"/>
    <property type="match status" value="1"/>
</dbReference>
<dbReference type="InterPro" id="IPR013697">
    <property type="entry name" value="DNA_pol_e_suA_C"/>
</dbReference>
<feature type="domain" description="DNA polymerase epsilon catalytic subunit A C-terminal" evidence="17">
    <location>
        <begin position="1532"/>
        <end position="1934"/>
    </location>
</feature>
<dbReference type="CDD" id="cd05535">
    <property type="entry name" value="POLBc_epsilon"/>
    <property type="match status" value="1"/>
</dbReference>
<dbReference type="PANTHER" id="PTHR10670">
    <property type="entry name" value="DNA POLYMERASE EPSILON CATALYTIC SUBUNIT A"/>
    <property type="match status" value="1"/>
</dbReference>
<dbReference type="InterPro" id="IPR042087">
    <property type="entry name" value="DNA_pol_B_thumb"/>
</dbReference>
<dbReference type="Gene3D" id="3.90.1600.10">
    <property type="entry name" value="Palm domain of DNA polymerase"/>
    <property type="match status" value="1"/>
</dbReference>
<dbReference type="Pfam" id="PF00136">
    <property type="entry name" value="DNA_pol_B"/>
    <property type="match status" value="1"/>
</dbReference>
<feature type="compositionally biased region" description="Polar residues" evidence="16">
    <location>
        <begin position="1188"/>
        <end position="1207"/>
    </location>
</feature>
<evidence type="ECO:0000256" key="9">
    <source>
        <dbReference type="ARBA" id="ARBA00022833"/>
    </source>
</evidence>
<dbReference type="Proteomes" id="UP000694924">
    <property type="component" value="Unplaced"/>
</dbReference>
<dbReference type="Pfam" id="PF08490">
    <property type="entry name" value="DUF1744"/>
    <property type="match status" value="1"/>
</dbReference>